<reference evidence="11 12" key="1">
    <citation type="submission" date="2015-07" db="EMBL/GenBank/DDBJ databases">
        <title>Draft Genome Sequence of Malassezia furfur CBS1878 and Malassezia pachydermatis CBS1879.</title>
        <authorList>
            <person name="Triana S."/>
            <person name="Ohm R."/>
            <person name="Gonzalez A."/>
            <person name="DeCock H."/>
            <person name="Restrepo S."/>
            <person name="Celis A."/>
        </authorList>
    </citation>
    <scope>NUCLEOTIDE SEQUENCE [LARGE SCALE GENOMIC DNA]</scope>
    <source>
        <strain evidence="11 12">CBS 1879</strain>
    </source>
</reference>
<dbReference type="Gene3D" id="1.10.510.10">
    <property type="entry name" value="Transferase(Phosphotransferase) domain 1"/>
    <property type="match status" value="1"/>
</dbReference>
<keyword evidence="5 11" id="KW-0418">Kinase</keyword>
<dbReference type="GO" id="GO:0005524">
    <property type="term" value="F:ATP binding"/>
    <property type="evidence" value="ECO:0007669"/>
    <property type="project" value="UniProtKB-KW"/>
</dbReference>
<evidence type="ECO:0000256" key="1">
    <source>
        <dbReference type="ARBA" id="ARBA00012513"/>
    </source>
</evidence>
<dbReference type="AlphaFoldDB" id="A0A0M8MNC7"/>
<dbReference type="GO" id="GO:0005737">
    <property type="term" value="C:cytoplasm"/>
    <property type="evidence" value="ECO:0007669"/>
    <property type="project" value="TreeGrafter"/>
</dbReference>
<dbReference type="SUPFAM" id="SSF56112">
    <property type="entry name" value="Protein kinase-like (PK-like)"/>
    <property type="match status" value="1"/>
</dbReference>
<dbReference type="GO" id="GO:0004674">
    <property type="term" value="F:protein serine/threonine kinase activity"/>
    <property type="evidence" value="ECO:0007669"/>
    <property type="project" value="UniProtKB-KW"/>
</dbReference>
<comment type="catalytic activity">
    <reaction evidence="7">
        <text>L-threonyl-[protein] + ATP = O-phospho-L-threonyl-[protein] + ADP + H(+)</text>
        <dbReference type="Rhea" id="RHEA:46608"/>
        <dbReference type="Rhea" id="RHEA-COMP:11060"/>
        <dbReference type="Rhea" id="RHEA-COMP:11605"/>
        <dbReference type="ChEBI" id="CHEBI:15378"/>
        <dbReference type="ChEBI" id="CHEBI:30013"/>
        <dbReference type="ChEBI" id="CHEBI:30616"/>
        <dbReference type="ChEBI" id="CHEBI:61977"/>
        <dbReference type="ChEBI" id="CHEBI:456216"/>
        <dbReference type="EC" id="2.7.11.1"/>
    </reaction>
</comment>
<sequence>MTSSHPNVLTLHRVIDNPSDPYVYVILDYCPDGDLFSMITEKQRFLLAPEPFVKDPSAADGRPVPEDKAYTKARYDMDMLIKDVYDQILAAVEYCHSLGIYHRDLKPENIMCADGGRRVYLADFGLATGDRMSSDFGCGSSFYMGPECQGGITTRLTHYSPATNDVWSLGVILINFICGRNPWKQATPNDDTFHEFLRDPDFIQKILPVSDDVHAILKRIFTLRPENRCSVSDIRKWIRAAPRLQASNMDIWQRKVLHSSPIRRWDTKSPPTPTYVSAAPSPHVDVESKFSMLSIHPPHAPHNTSTKPALNTGVACEVLDPSLAYTPNVPPVLDKSPPPVQAATPTPLHPVALLPTIKPGSIASRRYRHSPGMASHMDMSDSVGYHQVPSIWSLSGISSESLSTAERGNTPFCSPPSLEPTSPDPPMSPMIPQMPGSIYPLEAQPVSTSQHSLPT</sequence>
<dbReference type="VEuPathDB" id="FungiDB:Malapachy_3440"/>
<dbReference type="Pfam" id="PF00069">
    <property type="entry name" value="Pkinase"/>
    <property type="match status" value="1"/>
</dbReference>
<evidence type="ECO:0000256" key="4">
    <source>
        <dbReference type="ARBA" id="ARBA00022741"/>
    </source>
</evidence>
<protein>
    <recommendedName>
        <fullName evidence="1">non-specific serine/threonine protein kinase</fullName>
        <ecNumber evidence="1">2.7.11.1</ecNumber>
    </recommendedName>
</protein>
<dbReference type="PANTHER" id="PTHR24343:SF541">
    <property type="entry name" value="SERINE_THREONINE-PROTEIN KINASE SKS1-RELATED"/>
    <property type="match status" value="1"/>
</dbReference>
<dbReference type="OrthoDB" id="541276at2759"/>
<keyword evidence="4" id="KW-0547">Nucleotide-binding</keyword>
<dbReference type="InterPro" id="IPR000719">
    <property type="entry name" value="Prot_kinase_dom"/>
</dbReference>
<dbReference type="RefSeq" id="XP_017993608.1">
    <property type="nucleotide sequence ID" value="XM_018137909.1"/>
</dbReference>
<dbReference type="GeneID" id="28729785"/>
<dbReference type="STRING" id="77020.A0A0M8MNC7"/>
<dbReference type="SMART" id="SM00220">
    <property type="entry name" value="S_TKc"/>
    <property type="match status" value="1"/>
</dbReference>
<proteinExistence type="predicted"/>
<dbReference type="PANTHER" id="PTHR24343">
    <property type="entry name" value="SERINE/THREONINE KINASE"/>
    <property type="match status" value="1"/>
</dbReference>
<dbReference type="GO" id="GO:0005634">
    <property type="term" value="C:nucleus"/>
    <property type="evidence" value="ECO:0007669"/>
    <property type="project" value="TreeGrafter"/>
</dbReference>
<feature type="compositionally biased region" description="Pro residues" evidence="9">
    <location>
        <begin position="413"/>
        <end position="429"/>
    </location>
</feature>
<evidence type="ECO:0000256" key="6">
    <source>
        <dbReference type="ARBA" id="ARBA00022840"/>
    </source>
</evidence>
<dbReference type="PROSITE" id="PS50011">
    <property type="entry name" value="PROTEIN_KINASE_DOM"/>
    <property type="match status" value="1"/>
</dbReference>
<dbReference type="EC" id="2.7.11.1" evidence="1"/>
<evidence type="ECO:0000256" key="7">
    <source>
        <dbReference type="ARBA" id="ARBA00047899"/>
    </source>
</evidence>
<dbReference type="PROSITE" id="PS00108">
    <property type="entry name" value="PROTEIN_KINASE_ST"/>
    <property type="match status" value="1"/>
</dbReference>
<dbReference type="EMBL" id="LGAV01000001">
    <property type="protein sequence ID" value="KOS15976.1"/>
    <property type="molecule type" value="Genomic_DNA"/>
</dbReference>
<organism evidence="11 12">
    <name type="scientific">Malassezia pachydermatis</name>
    <dbReference type="NCBI Taxonomy" id="77020"/>
    <lineage>
        <taxon>Eukaryota</taxon>
        <taxon>Fungi</taxon>
        <taxon>Dikarya</taxon>
        <taxon>Basidiomycota</taxon>
        <taxon>Ustilaginomycotina</taxon>
        <taxon>Malasseziomycetes</taxon>
        <taxon>Malasseziales</taxon>
        <taxon>Malasseziaceae</taxon>
        <taxon>Malassezia</taxon>
    </lineage>
</organism>
<dbReference type="Proteomes" id="UP000037751">
    <property type="component" value="Unassembled WGS sequence"/>
</dbReference>
<keyword evidence="12" id="KW-1185">Reference proteome</keyword>
<gene>
    <name evidence="11" type="ORF">Malapachy_3440</name>
</gene>
<comment type="catalytic activity">
    <reaction evidence="8">
        <text>L-seryl-[protein] + ATP = O-phospho-L-seryl-[protein] + ADP + H(+)</text>
        <dbReference type="Rhea" id="RHEA:17989"/>
        <dbReference type="Rhea" id="RHEA-COMP:9863"/>
        <dbReference type="Rhea" id="RHEA-COMP:11604"/>
        <dbReference type="ChEBI" id="CHEBI:15378"/>
        <dbReference type="ChEBI" id="CHEBI:29999"/>
        <dbReference type="ChEBI" id="CHEBI:30616"/>
        <dbReference type="ChEBI" id="CHEBI:83421"/>
        <dbReference type="ChEBI" id="CHEBI:456216"/>
        <dbReference type="EC" id="2.7.11.1"/>
    </reaction>
</comment>
<feature type="compositionally biased region" description="Polar residues" evidence="9">
    <location>
        <begin position="445"/>
        <end position="455"/>
    </location>
</feature>
<evidence type="ECO:0000256" key="8">
    <source>
        <dbReference type="ARBA" id="ARBA00048679"/>
    </source>
</evidence>
<feature type="domain" description="Protein kinase" evidence="10">
    <location>
        <begin position="1"/>
        <end position="244"/>
    </location>
</feature>
<feature type="region of interest" description="Disordered" evidence="9">
    <location>
        <begin position="403"/>
        <end position="455"/>
    </location>
</feature>
<name>A0A0M8MNC7_9BASI</name>
<evidence type="ECO:0000259" key="10">
    <source>
        <dbReference type="PROSITE" id="PS50011"/>
    </source>
</evidence>
<evidence type="ECO:0000256" key="3">
    <source>
        <dbReference type="ARBA" id="ARBA00022679"/>
    </source>
</evidence>
<keyword evidence="3" id="KW-0808">Transferase</keyword>
<keyword evidence="6" id="KW-0067">ATP-binding</keyword>
<evidence type="ECO:0000313" key="11">
    <source>
        <dbReference type="EMBL" id="KOS15976.1"/>
    </source>
</evidence>
<evidence type="ECO:0000313" key="12">
    <source>
        <dbReference type="Proteomes" id="UP000037751"/>
    </source>
</evidence>
<evidence type="ECO:0000256" key="5">
    <source>
        <dbReference type="ARBA" id="ARBA00022777"/>
    </source>
</evidence>
<accession>A0A0M8MNC7</accession>
<dbReference type="InterPro" id="IPR008271">
    <property type="entry name" value="Ser/Thr_kinase_AS"/>
</dbReference>
<evidence type="ECO:0000256" key="2">
    <source>
        <dbReference type="ARBA" id="ARBA00022527"/>
    </source>
</evidence>
<evidence type="ECO:0000256" key="9">
    <source>
        <dbReference type="SAM" id="MobiDB-lite"/>
    </source>
</evidence>
<keyword evidence="2" id="KW-0723">Serine/threonine-protein kinase</keyword>
<dbReference type="InterPro" id="IPR011009">
    <property type="entry name" value="Kinase-like_dom_sf"/>
</dbReference>
<comment type="caution">
    <text evidence="11">The sequence shown here is derived from an EMBL/GenBank/DDBJ whole genome shotgun (WGS) entry which is preliminary data.</text>
</comment>